<comment type="caution">
    <text evidence="3">The sequence shown here is derived from an EMBL/GenBank/DDBJ whole genome shotgun (WGS) entry which is preliminary data.</text>
</comment>
<sequence>MSAMKLTAATLLVLGGLSAPALADDDDDRRCASVPRGEWLSVAEIANRASAGGYEVLGVESDDGCWEVKAYDRDRRRVEVHYHPATAEMIYQDFDD</sequence>
<proteinExistence type="predicted"/>
<organism evidence="3 4">
    <name type="scientific">Agaricicola taiwanensis</name>
    <dbReference type="NCBI Taxonomy" id="591372"/>
    <lineage>
        <taxon>Bacteria</taxon>
        <taxon>Pseudomonadati</taxon>
        <taxon>Pseudomonadota</taxon>
        <taxon>Alphaproteobacteria</taxon>
        <taxon>Rhodobacterales</taxon>
        <taxon>Paracoccaceae</taxon>
        <taxon>Agaricicola</taxon>
    </lineage>
</organism>
<keyword evidence="4" id="KW-1185">Reference proteome</keyword>
<reference evidence="3" key="1">
    <citation type="journal article" date="2014" name="Int. J. Syst. Evol. Microbiol.">
        <title>Complete genome sequence of Corynebacterium casei LMG S-19264T (=DSM 44701T), isolated from a smear-ripened cheese.</title>
        <authorList>
            <consortium name="US DOE Joint Genome Institute (JGI-PGF)"/>
            <person name="Walter F."/>
            <person name="Albersmeier A."/>
            <person name="Kalinowski J."/>
            <person name="Ruckert C."/>
        </authorList>
    </citation>
    <scope>NUCLEOTIDE SEQUENCE</scope>
    <source>
        <strain evidence="3">CCM 7684</strain>
    </source>
</reference>
<feature type="domain" description="PepSY" evidence="2">
    <location>
        <begin position="8"/>
        <end position="90"/>
    </location>
</feature>
<name>A0A8J3E0A5_9RHOB</name>
<keyword evidence="1" id="KW-0732">Signal</keyword>
<dbReference type="InterPro" id="IPR025711">
    <property type="entry name" value="PepSY"/>
</dbReference>
<feature type="signal peptide" evidence="1">
    <location>
        <begin position="1"/>
        <end position="23"/>
    </location>
</feature>
<evidence type="ECO:0000256" key="1">
    <source>
        <dbReference type="SAM" id="SignalP"/>
    </source>
</evidence>
<gene>
    <name evidence="3" type="ORF">GCM10007276_33460</name>
</gene>
<reference evidence="3" key="2">
    <citation type="submission" date="2020-09" db="EMBL/GenBank/DDBJ databases">
        <authorList>
            <person name="Sun Q."/>
            <person name="Sedlacek I."/>
        </authorList>
    </citation>
    <scope>NUCLEOTIDE SEQUENCE</scope>
    <source>
        <strain evidence="3">CCM 7684</strain>
    </source>
</reference>
<dbReference type="EMBL" id="BMCP01000007">
    <property type="protein sequence ID" value="GGE53719.1"/>
    <property type="molecule type" value="Genomic_DNA"/>
</dbReference>
<dbReference type="AlphaFoldDB" id="A0A8J3E0A5"/>
<evidence type="ECO:0000313" key="4">
    <source>
        <dbReference type="Proteomes" id="UP000602745"/>
    </source>
</evidence>
<protein>
    <recommendedName>
        <fullName evidence="2">PepSY domain-containing protein</fullName>
    </recommendedName>
</protein>
<dbReference type="Proteomes" id="UP000602745">
    <property type="component" value="Unassembled WGS sequence"/>
</dbReference>
<evidence type="ECO:0000259" key="2">
    <source>
        <dbReference type="Pfam" id="PF13670"/>
    </source>
</evidence>
<feature type="chain" id="PRO_5035256505" description="PepSY domain-containing protein" evidence="1">
    <location>
        <begin position="24"/>
        <end position="96"/>
    </location>
</feature>
<accession>A0A8J3E0A5</accession>
<evidence type="ECO:0000313" key="3">
    <source>
        <dbReference type="EMBL" id="GGE53719.1"/>
    </source>
</evidence>
<dbReference type="Pfam" id="PF13670">
    <property type="entry name" value="PepSY_2"/>
    <property type="match status" value="1"/>
</dbReference>